<dbReference type="PIRSF" id="PIRSF002465">
    <property type="entry name" value="Phsphlp_syn_PlsX"/>
    <property type="match status" value="1"/>
</dbReference>
<evidence type="ECO:0000256" key="4">
    <source>
        <dbReference type="ARBA" id="ARBA00022516"/>
    </source>
</evidence>
<dbReference type="GO" id="GO:0043811">
    <property type="term" value="F:phosphate:acyl-[acyl carrier protein] acyltransferase activity"/>
    <property type="evidence" value="ECO:0007669"/>
    <property type="project" value="UniProtKB-EC"/>
</dbReference>
<dbReference type="EC" id="2.3.1.274" evidence="9"/>
<dbReference type="AlphaFoldDB" id="A0A3B0Y677"/>
<gene>
    <name evidence="11" type="ORF">MNBD_GAMMA11-3080</name>
</gene>
<evidence type="ECO:0000256" key="7">
    <source>
        <dbReference type="ARBA" id="ARBA00023209"/>
    </source>
</evidence>
<dbReference type="EMBL" id="UOFG01000215">
    <property type="protein sequence ID" value="VAW63876.1"/>
    <property type="molecule type" value="Genomic_DNA"/>
</dbReference>
<keyword evidence="3" id="KW-0963">Cytoplasm</keyword>
<sequence>MSEILTIAIDAMGGDFGPEVTVAAAVKALKNNSHIRIILVGQQDKLKAELLRLQVKTSDKLSIHHASETIAMDESPSQALRKKKDSSMRVMINLVHEGKANAAVSAGNTGALMATAKFVLKTLPGIDRPAIMTTLPNMKAHTHMLDLGANVDSSADHLFQFAVMGAVTASAVDNVENPRVGLLNVGSESMKGNAQVKAAEPLLQNSNLNYIGFVEGDDIYNGTVDVVVCDGFVGNVSLKSAEGVAKMITQFMREEFSRNILTRLIAFVAMPVLQSFKNRVDHRRYNGASLLGLNNIVIKSHGGADIYAFSCAIEVAKLEAEKAVPQCIASHLDTLLDKTSTKIC</sequence>
<evidence type="ECO:0000256" key="1">
    <source>
        <dbReference type="ARBA" id="ARBA00001232"/>
    </source>
</evidence>
<dbReference type="InterPro" id="IPR012281">
    <property type="entry name" value="Phospholipid_synth_PlsX-like"/>
</dbReference>
<dbReference type="SUPFAM" id="SSF53659">
    <property type="entry name" value="Isocitrate/Isopropylmalate dehydrogenase-like"/>
    <property type="match status" value="1"/>
</dbReference>
<keyword evidence="6" id="KW-0443">Lipid metabolism</keyword>
<dbReference type="PANTHER" id="PTHR30100:SF1">
    <property type="entry name" value="PHOSPHATE ACYLTRANSFERASE"/>
    <property type="match status" value="1"/>
</dbReference>
<evidence type="ECO:0000256" key="10">
    <source>
        <dbReference type="ARBA" id="ARBA00046608"/>
    </source>
</evidence>
<keyword evidence="4" id="KW-0444">Lipid biosynthesis</keyword>
<name>A0A3B0Y677_9ZZZZ</name>
<comment type="catalytic activity">
    <reaction evidence="1">
        <text>a fatty acyl-[ACP] + phosphate = an acyl phosphate + holo-[ACP]</text>
        <dbReference type="Rhea" id="RHEA:42292"/>
        <dbReference type="Rhea" id="RHEA-COMP:9685"/>
        <dbReference type="Rhea" id="RHEA-COMP:14125"/>
        <dbReference type="ChEBI" id="CHEBI:43474"/>
        <dbReference type="ChEBI" id="CHEBI:59918"/>
        <dbReference type="ChEBI" id="CHEBI:64479"/>
        <dbReference type="ChEBI" id="CHEBI:138651"/>
        <dbReference type="EC" id="2.3.1.274"/>
    </reaction>
</comment>
<proteinExistence type="inferred from homology"/>
<evidence type="ECO:0000256" key="5">
    <source>
        <dbReference type="ARBA" id="ARBA00022679"/>
    </source>
</evidence>
<evidence type="ECO:0000256" key="3">
    <source>
        <dbReference type="ARBA" id="ARBA00022490"/>
    </source>
</evidence>
<dbReference type="GO" id="GO:0008654">
    <property type="term" value="P:phospholipid biosynthetic process"/>
    <property type="evidence" value="ECO:0007669"/>
    <property type="project" value="UniProtKB-KW"/>
</dbReference>
<dbReference type="PANTHER" id="PTHR30100">
    <property type="entry name" value="FATTY ACID/PHOSPHOLIPID SYNTHESIS PROTEIN PLSX"/>
    <property type="match status" value="1"/>
</dbReference>
<organism evidence="11">
    <name type="scientific">hydrothermal vent metagenome</name>
    <dbReference type="NCBI Taxonomy" id="652676"/>
    <lineage>
        <taxon>unclassified sequences</taxon>
        <taxon>metagenomes</taxon>
        <taxon>ecological metagenomes</taxon>
    </lineage>
</organism>
<evidence type="ECO:0000256" key="2">
    <source>
        <dbReference type="ARBA" id="ARBA00004496"/>
    </source>
</evidence>
<evidence type="ECO:0000313" key="11">
    <source>
        <dbReference type="EMBL" id="VAW63876.1"/>
    </source>
</evidence>
<dbReference type="GO" id="GO:0005737">
    <property type="term" value="C:cytoplasm"/>
    <property type="evidence" value="ECO:0007669"/>
    <property type="project" value="UniProtKB-SubCell"/>
</dbReference>
<dbReference type="InterPro" id="IPR003664">
    <property type="entry name" value="FA_synthesis"/>
</dbReference>
<dbReference type="NCBIfam" id="TIGR00182">
    <property type="entry name" value="plsX"/>
    <property type="match status" value="1"/>
</dbReference>
<protein>
    <recommendedName>
        <fullName evidence="9">phosphate acyltransferase</fullName>
        <ecNumber evidence="9">2.3.1.274</ecNumber>
    </recommendedName>
</protein>
<evidence type="ECO:0000256" key="8">
    <source>
        <dbReference type="ARBA" id="ARBA00023264"/>
    </source>
</evidence>
<keyword evidence="11" id="KW-0012">Acyltransferase</keyword>
<keyword evidence="7" id="KW-0594">Phospholipid biosynthesis</keyword>
<evidence type="ECO:0000256" key="9">
    <source>
        <dbReference type="ARBA" id="ARBA00024069"/>
    </source>
</evidence>
<dbReference type="Pfam" id="PF02504">
    <property type="entry name" value="FA_synthesis"/>
    <property type="match status" value="1"/>
</dbReference>
<dbReference type="HAMAP" id="MF_00019">
    <property type="entry name" value="PlsX"/>
    <property type="match status" value="1"/>
</dbReference>
<keyword evidence="8" id="KW-1208">Phospholipid metabolism</keyword>
<reference evidence="11" key="1">
    <citation type="submission" date="2018-06" db="EMBL/GenBank/DDBJ databases">
        <authorList>
            <person name="Zhirakovskaya E."/>
        </authorList>
    </citation>
    <scope>NUCLEOTIDE SEQUENCE</scope>
</reference>
<keyword evidence="5 11" id="KW-0808">Transferase</keyword>
<evidence type="ECO:0000256" key="6">
    <source>
        <dbReference type="ARBA" id="ARBA00023098"/>
    </source>
</evidence>
<comment type="subcellular location">
    <subcellularLocation>
        <location evidence="2">Cytoplasm</location>
    </subcellularLocation>
</comment>
<dbReference type="Gene3D" id="3.40.718.10">
    <property type="entry name" value="Isopropylmalate Dehydrogenase"/>
    <property type="match status" value="1"/>
</dbReference>
<accession>A0A3B0Y677</accession>
<comment type="subunit">
    <text evidence="10">Homodimer. Probably interacts with PlsY.</text>
</comment>
<dbReference type="GO" id="GO:0006633">
    <property type="term" value="P:fatty acid biosynthetic process"/>
    <property type="evidence" value="ECO:0007669"/>
    <property type="project" value="InterPro"/>
</dbReference>